<dbReference type="Pfam" id="PF00940">
    <property type="entry name" value="RNA_pol"/>
    <property type="match status" value="1"/>
</dbReference>
<dbReference type="EC" id="2.7.7.6" evidence="11"/>
<dbReference type="Pfam" id="PF14700">
    <property type="entry name" value="RPOL_N"/>
    <property type="match status" value="1"/>
</dbReference>
<dbReference type="InterPro" id="IPR043502">
    <property type="entry name" value="DNA/RNA_pol_sf"/>
</dbReference>
<evidence type="ECO:0000256" key="11">
    <source>
        <dbReference type="RuleBase" id="RU003805"/>
    </source>
</evidence>
<dbReference type="Gene3D" id="1.10.287.280">
    <property type="match status" value="1"/>
</dbReference>
<evidence type="ECO:0000256" key="3">
    <source>
        <dbReference type="ARBA" id="ARBA00009493"/>
    </source>
</evidence>
<dbReference type="SUPFAM" id="SSF56672">
    <property type="entry name" value="DNA/RNA polymerases"/>
    <property type="match status" value="1"/>
</dbReference>
<dbReference type="InterPro" id="IPR002092">
    <property type="entry name" value="DNA-dir_Rpol_phage-type"/>
</dbReference>
<dbReference type="GO" id="GO:0003899">
    <property type="term" value="F:DNA-directed RNA polymerase activity"/>
    <property type="evidence" value="ECO:0007669"/>
    <property type="project" value="UniProtKB-EC"/>
</dbReference>
<dbReference type="GO" id="GO:0006390">
    <property type="term" value="P:mitochondrial transcription"/>
    <property type="evidence" value="ECO:0007669"/>
    <property type="project" value="TreeGrafter"/>
</dbReference>
<comment type="function">
    <text evidence="1 11">DNA-dependent RNA polymerase catalyzes the transcription of DNA into RNA using the four ribonucleoside triphosphates as substrates.</text>
</comment>
<dbReference type="Gene3D" id="1.10.1320.10">
    <property type="entry name" value="DNA-directed RNA polymerase, N-terminal domain"/>
    <property type="match status" value="1"/>
</dbReference>
<protein>
    <recommendedName>
        <fullName evidence="11">DNA-directed RNA polymerase</fullName>
        <ecNumber evidence="11">2.7.7.6</ecNumber>
    </recommendedName>
</protein>
<gene>
    <name evidence="14" type="ORF">BDV28DRAFT_90707</name>
</gene>
<evidence type="ECO:0000313" key="14">
    <source>
        <dbReference type="EMBL" id="KAE8354170.1"/>
    </source>
</evidence>
<evidence type="ECO:0000259" key="13">
    <source>
        <dbReference type="SMART" id="SM01311"/>
    </source>
</evidence>
<comment type="subcellular location">
    <subcellularLocation>
        <location evidence="2">Mitochondrion</location>
    </subcellularLocation>
</comment>
<dbReference type="PANTHER" id="PTHR10102:SF0">
    <property type="entry name" value="DNA-DIRECTED RNA POLYMERASE, MITOCHONDRIAL"/>
    <property type="match status" value="1"/>
</dbReference>
<evidence type="ECO:0000313" key="15">
    <source>
        <dbReference type="Proteomes" id="UP000327118"/>
    </source>
</evidence>
<dbReference type="GO" id="GO:0034245">
    <property type="term" value="C:mitochondrial DNA-directed RNA polymerase complex"/>
    <property type="evidence" value="ECO:0007669"/>
    <property type="project" value="TreeGrafter"/>
</dbReference>
<sequence length="1366" mass="152656">MLSRIARQKNAVSPLRVSNGRWVSPSLTTLRFHSHLGRPNSFSNASVNLSHDRLRQPLLQSNRCLATAAEQSAVEQGPYPSFPTSSYTVGRQYERPKQDASLFPPMMGGIDRSSLIIIDDLLQTKPKVLKKMKGIGGDEHEMRANLDVSLKVGRMDRAASLITRLGEYYPAGSPEYLGLHNRYLEAMVSQMIITRQHNLVLPLQRWFEVDMAIGGVQPDATTYAIMIWMALRMFHGGKRDRAVRRYWEFAKTAGLEEELLAVPVLSALELGELSEICSADLRRVAIGSISPEAAVNLPKSSSEDVPAVRSVDLKGLGLTSLKDSLSMFSTGPKITFPDDSRYTEEEKLQLRQRQLETDSIKTSLERWRQEFAQMQKAGADMTGGGKRLGAIVNQWHQGLVSKIQEELKLAEEAEANPIRTFEQKERCDYGVYLRSLDPERLAALTILSVISTFGRGGMEKGIKVSTITTTIGKDLQDELLAEMTLKKEGTNARRVKALKEILATRKGKNGIAPWHGIVHDLQKEDPTVIWPPKVKARIGAVLMSLLLEIGKVPVAVDKERVTLQSAFHHSYQINWGKKAGYIHLHPEVVQVVAKEPAADVLGRQLPMICKPKPWNNPRDGGYYLYQNNIVRTTPGETLQPSYIKAAMAGNGLQQVRDGLDILGRTGWKINRAVFDVMLEAWNSGDPIANLAPLKPDLPHPPKPAPEAGYEAEKRWDRDVREIENKRAGLHSNRCFQNFQLEVARAYRNETFYLPHNMDFRGRAYPLPPYLNQMGADNARGLLLFAEAKPLGTSGLKWLKIQVANLSGFDKASLSEREQWTMDHLDDVLDSANNGLHGRRWWLKAEDPWQCLAACCELRDALQHSNPAQYLSCLPVHQDGSCNGLQHYAALGGDKAGAQQVNLEPSDRPSDVYSGVAEFVKEEVTRESQEGNPIAKILEGKITRKIVKQTVMTNVYGVTFMGAMKQVRKQLIDHYPDLSRDDLKTGSLYIARKIFEALSTMFTGAHGIQYWLGDCATRITQSLSPEQIEAIAKEALSPTDSTEGSTKTSTDPTKKFRSTVIWTTPLGLPVVQPYRVRKSRRIHTTLQDLSIVDVGSDDVVSKRKQLQAFPPNFIHSLDATHMMLSAIACDRAGLNFSAVHDSFWTHACDVDSMNDILRDAFVRMHSDDVIKRLAAEFEVRYGNNLFLAKIDLQSEVGKAVRTHRAKTNSRSSKVQELLEEYRRQKLLQSDDPESQAQGHAMVTAASVFEQAGGTDEDLSISTSLGETVVGHVPENLEAAERRTTGMGTDVSDPAIESLMTDFDDVLGPKADLGEAAADADQDGEADEPKKKKRRAYIWLWLPLRFREVPRKGEWDITRIRDSKYFFS</sequence>
<comment type="similarity">
    <text evidence="3 11">Belongs to the phage and mitochondrial RNA polymerase family.</text>
</comment>
<name>A0A5N6ZDK7_9EURO</name>
<evidence type="ECO:0000256" key="9">
    <source>
        <dbReference type="ARBA" id="ARBA00023163"/>
    </source>
</evidence>
<keyword evidence="5 11" id="KW-0808">Transferase</keyword>
<evidence type="ECO:0000256" key="1">
    <source>
        <dbReference type="ARBA" id="ARBA00004026"/>
    </source>
</evidence>
<organism evidence="14 15">
    <name type="scientific">Aspergillus coremiiformis</name>
    <dbReference type="NCBI Taxonomy" id="138285"/>
    <lineage>
        <taxon>Eukaryota</taxon>
        <taxon>Fungi</taxon>
        <taxon>Dikarya</taxon>
        <taxon>Ascomycota</taxon>
        <taxon>Pezizomycotina</taxon>
        <taxon>Eurotiomycetes</taxon>
        <taxon>Eurotiomycetidae</taxon>
        <taxon>Eurotiales</taxon>
        <taxon>Aspergillaceae</taxon>
        <taxon>Aspergillus</taxon>
        <taxon>Aspergillus subgen. Circumdati</taxon>
    </lineage>
</organism>
<keyword evidence="7" id="KW-0809">Transit peptide</keyword>
<feature type="region of interest" description="Disordered" evidence="12">
    <location>
        <begin position="693"/>
        <end position="712"/>
    </location>
</feature>
<dbReference type="OrthoDB" id="276422at2759"/>
<evidence type="ECO:0000256" key="6">
    <source>
        <dbReference type="ARBA" id="ARBA00022695"/>
    </source>
</evidence>
<comment type="catalytic activity">
    <reaction evidence="10 11">
        <text>RNA(n) + a ribonucleoside 5'-triphosphate = RNA(n+1) + diphosphate</text>
        <dbReference type="Rhea" id="RHEA:21248"/>
        <dbReference type="Rhea" id="RHEA-COMP:14527"/>
        <dbReference type="Rhea" id="RHEA-COMP:17342"/>
        <dbReference type="ChEBI" id="CHEBI:33019"/>
        <dbReference type="ChEBI" id="CHEBI:61557"/>
        <dbReference type="ChEBI" id="CHEBI:140395"/>
        <dbReference type="EC" id="2.7.7.6"/>
    </reaction>
</comment>
<dbReference type="SMART" id="SM01311">
    <property type="entry name" value="RPOL_N"/>
    <property type="match status" value="1"/>
</dbReference>
<dbReference type="InterPro" id="IPR037159">
    <property type="entry name" value="RNA_POL_N_sf"/>
</dbReference>
<keyword evidence="6 11" id="KW-0548">Nucleotidyltransferase</keyword>
<keyword evidence="9 11" id="KW-0804">Transcription</keyword>
<evidence type="ECO:0000256" key="5">
    <source>
        <dbReference type="ARBA" id="ARBA00022679"/>
    </source>
</evidence>
<keyword evidence="8" id="KW-0496">Mitochondrion</keyword>
<evidence type="ECO:0000256" key="8">
    <source>
        <dbReference type="ARBA" id="ARBA00023128"/>
    </source>
</evidence>
<accession>A0A5N6ZDK7</accession>
<evidence type="ECO:0000256" key="7">
    <source>
        <dbReference type="ARBA" id="ARBA00022946"/>
    </source>
</evidence>
<dbReference type="PROSITE" id="PS00900">
    <property type="entry name" value="RNA_POL_PHAGE_1"/>
    <property type="match status" value="1"/>
</dbReference>
<dbReference type="FunFam" id="1.10.287.280:FF:000001">
    <property type="entry name" value="DNA-directed RNA polymerase"/>
    <property type="match status" value="1"/>
</dbReference>
<dbReference type="InterPro" id="IPR029262">
    <property type="entry name" value="RPOL_N"/>
</dbReference>
<dbReference type="Gene3D" id="1.10.150.20">
    <property type="entry name" value="5' to 3' exonuclease, C-terminal subdomain"/>
    <property type="match status" value="1"/>
</dbReference>
<evidence type="ECO:0000256" key="2">
    <source>
        <dbReference type="ARBA" id="ARBA00004173"/>
    </source>
</evidence>
<dbReference type="EMBL" id="ML739078">
    <property type="protein sequence ID" value="KAE8354170.1"/>
    <property type="molecule type" value="Genomic_DNA"/>
</dbReference>
<dbReference type="Gene3D" id="1.10.287.260">
    <property type="match status" value="1"/>
</dbReference>
<dbReference type="InterPro" id="IPR046950">
    <property type="entry name" value="DNA-dir_Rpol_C_phage-type"/>
</dbReference>
<evidence type="ECO:0000256" key="10">
    <source>
        <dbReference type="ARBA" id="ARBA00048552"/>
    </source>
</evidence>
<dbReference type="Proteomes" id="UP000327118">
    <property type="component" value="Unassembled WGS sequence"/>
</dbReference>
<dbReference type="PANTHER" id="PTHR10102">
    <property type="entry name" value="DNA-DIRECTED RNA POLYMERASE, MITOCHONDRIAL"/>
    <property type="match status" value="1"/>
</dbReference>
<dbReference type="InterPro" id="IPR024075">
    <property type="entry name" value="DNA-dir_RNA_pol_helix_hairp_sf"/>
</dbReference>
<keyword evidence="4 11" id="KW-0240">DNA-directed RNA polymerase</keyword>
<dbReference type="GO" id="GO:0001018">
    <property type="term" value="F:mitochondrial promoter sequence-specific DNA binding"/>
    <property type="evidence" value="ECO:0007669"/>
    <property type="project" value="TreeGrafter"/>
</dbReference>
<dbReference type="PROSITE" id="PS00489">
    <property type="entry name" value="RNA_POL_PHAGE_2"/>
    <property type="match status" value="1"/>
</dbReference>
<feature type="domain" description="DNA-directed RNA polymerase N-terminal" evidence="13">
    <location>
        <begin position="350"/>
        <end position="664"/>
    </location>
</feature>
<reference evidence="15" key="1">
    <citation type="submission" date="2019-04" db="EMBL/GenBank/DDBJ databases">
        <title>Friends and foes A comparative genomics studyof 23 Aspergillus species from section Flavi.</title>
        <authorList>
            <consortium name="DOE Joint Genome Institute"/>
            <person name="Kjaerbolling I."/>
            <person name="Vesth T."/>
            <person name="Frisvad J.C."/>
            <person name="Nybo J.L."/>
            <person name="Theobald S."/>
            <person name="Kildgaard S."/>
            <person name="Isbrandt T."/>
            <person name="Kuo A."/>
            <person name="Sato A."/>
            <person name="Lyhne E.K."/>
            <person name="Kogle M.E."/>
            <person name="Wiebenga A."/>
            <person name="Kun R.S."/>
            <person name="Lubbers R.J."/>
            <person name="Makela M.R."/>
            <person name="Barry K."/>
            <person name="Chovatia M."/>
            <person name="Clum A."/>
            <person name="Daum C."/>
            <person name="Haridas S."/>
            <person name="He G."/>
            <person name="LaButti K."/>
            <person name="Lipzen A."/>
            <person name="Mondo S."/>
            <person name="Riley R."/>
            <person name="Salamov A."/>
            <person name="Simmons B.A."/>
            <person name="Magnuson J.K."/>
            <person name="Henrissat B."/>
            <person name="Mortensen U.H."/>
            <person name="Larsen T.O."/>
            <person name="Devries R.P."/>
            <person name="Grigoriev I.V."/>
            <person name="Machida M."/>
            <person name="Baker S.E."/>
            <person name="Andersen M.R."/>
        </authorList>
    </citation>
    <scope>NUCLEOTIDE SEQUENCE [LARGE SCALE GENOMIC DNA]</scope>
    <source>
        <strain evidence="15">CBS 553.77</strain>
    </source>
</reference>
<evidence type="ECO:0000256" key="4">
    <source>
        <dbReference type="ARBA" id="ARBA00022478"/>
    </source>
</evidence>
<proteinExistence type="inferred from homology"/>
<evidence type="ECO:0000256" key="12">
    <source>
        <dbReference type="SAM" id="MobiDB-lite"/>
    </source>
</evidence>
<keyword evidence="15" id="KW-1185">Reference proteome</keyword>
<dbReference type="FunFam" id="1.10.150.20:FF:000041">
    <property type="entry name" value="DNA-directed RNA polymerase"/>
    <property type="match status" value="1"/>
</dbReference>